<dbReference type="Proteomes" id="UP000614221">
    <property type="component" value="Unassembled WGS sequence"/>
</dbReference>
<gene>
    <name evidence="2" type="ORF">GCM10009067_28560</name>
</gene>
<protein>
    <submittedName>
        <fullName evidence="2">Uncharacterized protein</fullName>
    </submittedName>
</protein>
<dbReference type="RefSeq" id="WP_188978992.1">
    <property type="nucleotide sequence ID" value="NZ_BMPD01000005.1"/>
</dbReference>
<sequence length="86" mass="9169">MASRKPTLRHELAQYNSSLDACLRGQYGMTLKLFKTLKLLIQLVGVSGGVYAMSLGAPPLATFAMMTVMVLGPEGLEIVIEQGGAI</sequence>
<dbReference type="AlphaFoldDB" id="A0A830ETC7"/>
<evidence type="ECO:0000313" key="3">
    <source>
        <dbReference type="Proteomes" id="UP000614221"/>
    </source>
</evidence>
<comment type="caution">
    <text evidence="2">The sequence shown here is derived from an EMBL/GenBank/DDBJ whole genome shotgun (WGS) entry which is preliminary data.</text>
</comment>
<feature type="transmembrane region" description="Helical" evidence="1">
    <location>
        <begin position="39"/>
        <end position="61"/>
    </location>
</feature>
<dbReference type="EMBL" id="BMPD01000005">
    <property type="protein sequence ID" value="GGK74630.1"/>
    <property type="molecule type" value="Genomic_DNA"/>
</dbReference>
<name>A0A830ETC7_9EURY</name>
<evidence type="ECO:0000313" key="2">
    <source>
        <dbReference type="EMBL" id="GGK74630.1"/>
    </source>
</evidence>
<accession>A0A830ETC7</accession>
<dbReference type="OrthoDB" id="199374at2157"/>
<proteinExistence type="predicted"/>
<evidence type="ECO:0000256" key="1">
    <source>
        <dbReference type="SAM" id="Phobius"/>
    </source>
</evidence>
<reference evidence="2" key="1">
    <citation type="journal article" date="2014" name="Int. J. Syst. Evol. Microbiol.">
        <title>Complete genome sequence of Corynebacterium casei LMG S-19264T (=DSM 44701T), isolated from a smear-ripened cheese.</title>
        <authorList>
            <consortium name="US DOE Joint Genome Institute (JGI-PGF)"/>
            <person name="Walter F."/>
            <person name="Albersmeier A."/>
            <person name="Kalinowski J."/>
            <person name="Ruckert C."/>
        </authorList>
    </citation>
    <scope>NUCLEOTIDE SEQUENCE</scope>
    <source>
        <strain evidence="2">JCM 19018</strain>
    </source>
</reference>
<keyword evidence="1" id="KW-0472">Membrane</keyword>
<keyword evidence="1" id="KW-1133">Transmembrane helix</keyword>
<keyword evidence="1" id="KW-0812">Transmembrane</keyword>
<reference evidence="2" key="2">
    <citation type="submission" date="2020-09" db="EMBL/GenBank/DDBJ databases">
        <authorList>
            <person name="Sun Q."/>
            <person name="Ohkuma M."/>
        </authorList>
    </citation>
    <scope>NUCLEOTIDE SEQUENCE</scope>
    <source>
        <strain evidence="2">JCM 19018</strain>
    </source>
</reference>
<organism evidence="2 3">
    <name type="scientific">Haloarcula sebkhae</name>
    <dbReference type="NCBI Taxonomy" id="932660"/>
    <lineage>
        <taxon>Archaea</taxon>
        <taxon>Methanobacteriati</taxon>
        <taxon>Methanobacteriota</taxon>
        <taxon>Stenosarchaea group</taxon>
        <taxon>Halobacteria</taxon>
        <taxon>Halobacteriales</taxon>
        <taxon>Haloarculaceae</taxon>
        <taxon>Haloarcula</taxon>
    </lineage>
</organism>